<dbReference type="Proteomes" id="UP000295367">
    <property type="component" value="Unassembled WGS sequence"/>
</dbReference>
<reference evidence="1 2" key="1">
    <citation type="submission" date="2019-03" db="EMBL/GenBank/DDBJ databases">
        <title>Genomic Encyclopedia of Type Strains, Phase IV (KMG-IV): sequencing the most valuable type-strain genomes for metagenomic binning, comparative biology and taxonomic classification.</title>
        <authorList>
            <person name="Goeker M."/>
        </authorList>
    </citation>
    <scope>NUCLEOTIDE SEQUENCE [LARGE SCALE GENOMIC DNA]</scope>
    <source>
        <strain evidence="1 2">DSM 100309</strain>
    </source>
</reference>
<dbReference type="InterPro" id="IPR018741">
    <property type="entry name" value="DUF2288"/>
</dbReference>
<protein>
    <recommendedName>
        <fullName evidence="3">DUF2288 family protein</fullName>
    </recommendedName>
</protein>
<dbReference type="OrthoDB" id="195194at2"/>
<accession>A0A4R3Y9U3</accession>
<proteinExistence type="predicted"/>
<dbReference type="RefSeq" id="WP_124945591.1">
    <property type="nucleotide sequence ID" value="NZ_BHVT01000017.1"/>
</dbReference>
<comment type="caution">
    <text evidence="1">The sequence shown here is derived from an EMBL/GenBank/DDBJ whole genome shotgun (WGS) entry which is preliminary data.</text>
</comment>
<dbReference type="Pfam" id="PF10052">
    <property type="entry name" value="DUF2288"/>
    <property type="match status" value="1"/>
</dbReference>
<evidence type="ECO:0008006" key="3">
    <source>
        <dbReference type="Google" id="ProtNLM"/>
    </source>
</evidence>
<evidence type="ECO:0000313" key="1">
    <source>
        <dbReference type="EMBL" id="TCV87424.1"/>
    </source>
</evidence>
<dbReference type="EMBL" id="SMCO01000005">
    <property type="protein sequence ID" value="TCV87424.1"/>
    <property type="molecule type" value="Genomic_DNA"/>
</dbReference>
<name>A0A4R3Y9U3_9PROT</name>
<keyword evidence="2" id="KW-1185">Reference proteome</keyword>
<organism evidence="1 2">
    <name type="scientific">Sulfurirhabdus autotrophica</name>
    <dbReference type="NCBI Taxonomy" id="1706046"/>
    <lineage>
        <taxon>Bacteria</taxon>
        <taxon>Pseudomonadati</taxon>
        <taxon>Pseudomonadota</taxon>
        <taxon>Betaproteobacteria</taxon>
        <taxon>Nitrosomonadales</taxon>
        <taxon>Sulfuricellaceae</taxon>
        <taxon>Sulfurirhabdus</taxon>
    </lineage>
</organism>
<gene>
    <name evidence="1" type="ORF">EDC63_10593</name>
</gene>
<sequence length="100" mass="11238">MTKDTEVMRAALNGETARIAWSELQTLFARGLVVQVDASLDLLDVAVKMALDDKIAIASWMENKQVGKVSDDTAQAWFERNPELWSVVIAPWVLVQEKTY</sequence>
<dbReference type="AlphaFoldDB" id="A0A4R3Y9U3"/>
<evidence type="ECO:0000313" key="2">
    <source>
        <dbReference type="Proteomes" id="UP000295367"/>
    </source>
</evidence>